<dbReference type="AlphaFoldDB" id="A0A9P1MAE0"/>
<name>A0A9P1MAE0_9PEZI</name>
<accession>A0A9P1MAE0</accession>
<reference evidence="2" key="1">
    <citation type="submission" date="2022-11" db="EMBL/GenBank/DDBJ databases">
        <authorList>
            <person name="Scott C."/>
            <person name="Bruce N."/>
        </authorList>
    </citation>
    <scope>NUCLEOTIDE SEQUENCE</scope>
</reference>
<sequence>MFGMLTPAPQAPGPTYVYKTYEDLFADLSLRMQSDGYKVVKARSHRGKIGGADVPGNEMVRCDLVCDRGGRPYKCLATKHKTSTKKTDCPWKAKAVNRKMMGGWVLTVICDQHNHEPGTPEPPSPAVSEHDADEELDENEGPVLDAETSAAIAVAGVSQARVQILAQLQMRIAAIYAIENEDTQRQVRLDQQERRHRQIDTRRHFSTAGSGSGTGGLAGERRSRRATAAALDGGDGDDRTVQGSPSATRRTQATLQDDQGMQQPHLDLQGQMTGSRIMSQQHQQQQQHTQDDVDSFIHGERQIEITVQDALHAWETQEQPNIAQLA</sequence>
<dbReference type="PANTHER" id="PTHR31569:SF4">
    <property type="entry name" value="SWIM-TYPE DOMAIN-CONTAINING PROTEIN"/>
    <property type="match status" value="1"/>
</dbReference>
<feature type="region of interest" description="Disordered" evidence="1">
    <location>
        <begin position="273"/>
        <end position="292"/>
    </location>
</feature>
<feature type="compositionally biased region" description="Polar residues" evidence="1">
    <location>
        <begin position="241"/>
        <end position="262"/>
    </location>
</feature>
<keyword evidence="3" id="KW-1185">Reference proteome</keyword>
<gene>
    <name evidence="2" type="ORF">PPNO1_LOCUS5807</name>
</gene>
<proteinExistence type="predicted"/>
<dbReference type="OrthoDB" id="366390at2759"/>
<organism evidence="2 3">
    <name type="scientific">Parascedosporium putredinis</name>
    <dbReference type="NCBI Taxonomy" id="1442378"/>
    <lineage>
        <taxon>Eukaryota</taxon>
        <taxon>Fungi</taxon>
        <taxon>Dikarya</taxon>
        <taxon>Ascomycota</taxon>
        <taxon>Pezizomycotina</taxon>
        <taxon>Sordariomycetes</taxon>
        <taxon>Hypocreomycetidae</taxon>
        <taxon>Microascales</taxon>
        <taxon>Microascaceae</taxon>
        <taxon>Parascedosporium</taxon>
    </lineage>
</organism>
<protein>
    <recommendedName>
        <fullName evidence="4">FAR1 domain-containing protein</fullName>
    </recommendedName>
</protein>
<evidence type="ECO:0000313" key="3">
    <source>
        <dbReference type="Proteomes" id="UP000838763"/>
    </source>
</evidence>
<dbReference type="PANTHER" id="PTHR31569">
    <property type="entry name" value="SWIM-TYPE DOMAIN-CONTAINING PROTEIN"/>
    <property type="match status" value="1"/>
</dbReference>
<dbReference type="InterPro" id="IPR052579">
    <property type="entry name" value="Zinc_finger_SWIM"/>
</dbReference>
<dbReference type="Proteomes" id="UP000838763">
    <property type="component" value="Unassembled WGS sequence"/>
</dbReference>
<comment type="caution">
    <text evidence="2">The sequence shown here is derived from an EMBL/GenBank/DDBJ whole genome shotgun (WGS) entry which is preliminary data.</text>
</comment>
<feature type="region of interest" description="Disordered" evidence="1">
    <location>
        <begin position="112"/>
        <end position="139"/>
    </location>
</feature>
<dbReference type="EMBL" id="CALLCH030000015">
    <property type="protein sequence ID" value="CAI4216144.1"/>
    <property type="molecule type" value="Genomic_DNA"/>
</dbReference>
<evidence type="ECO:0000313" key="2">
    <source>
        <dbReference type="EMBL" id="CAI4216144.1"/>
    </source>
</evidence>
<evidence type="ECO:0000256" key="1">
    <source>
        <dbReference type="SAM" id="MobiDB-lite"/>
    </source>
</evidence>
<feature type="region of interest" description="Disordered" evidence="1">
    <location>
        <begin position="187"/>
        <end position="266"/>
    </location>
</feature>
<evidence type="ECO:0008006" key="4">
    <source>
        <dbReference type="Google" id="ProtNLM"/>
    </source>
</evidence>
<feature type="compositionally biased region" description="Basic and acidic residues" evidence="1">
    <location>
        <begin position="187"/>
        <end position="203"/>
    </location>
</feature>